<dbReference type="EMBL" id="JAGGLR010000011">
    <property type="protein sequence ID" value="MBP2063358.1"/>
    <property type="molecule type" value="Genomic_DNA"/>
</dbReference>
<comment type="similarity">
    <text evidence="2 9">Belongs to the trans-sulfuration enzymes family.</text>
</comment>
<dbReference type="Gene3D" id="3.90.1150.10">
    <property type="entry name" value="Aspartate Aminotransferase, domain 1"/>
    <property type="match status" value="1"/>
</dbReference>
<evidence type="ECO:0000313" key="11">
    <source>
        <dbReference type="EMBL" id="MBP2063358.1"/>
    </source>
</evidence>
<evidence type="ECO:0000256" key="1">
    <source>
        <dbReference type="ARBA" id="ARBA00001933"/>
    </source>
</evidence>
<dbReference type="Proteomes" id="UP000756710">
    <property type="component" value="Unassembled WGS sequence"/>
</dbReference>
<dbReference type="GO" id="GO:0018826">
    <property type="term" value="F:methionine gamma-lyase activity"/>
    <property type="evidence" value="ECO:0007669"/>
    <property type="project" value="UniProtKB-EC"/>
</dbReference>
<feature type="modified residue" description="N6-(pyridoxal phosphate)lysine" evidence="8">
    <location>
        <position position="207"/>
    </location>
</feature>
<dbReference type="GeneID" id="32472886"/>
<dbReference type="Gene3D" id="3.40.640.10">
    <property type="entry name" value="Type I PLP-dependent aspartate aminotransferase-like (Major domain)"/>
    <property type="match status" value="1"/>
</dbReference>
<evidence type="ECO:0000256" key="7">
    <source>
        <dbReference type="ARBA" id="ARBA00052699"/>
    </source>
</evidence>
<organism evidence="10">
    <name type="scientific">Streptomyces iranensis</name>
    <dbReference type="NCBI Taxonomy" id="576784"/>
    <lineage>
        <taxon>Bacteria</taxon>
        <taxon>Bacillati</taxon>
        <taxon>Actinomycetota</taxon>
        <taxon>Actinomycetes</taxon>
        <taxon>Kitasatosporales</taxon>
        <taxon>Streptomycetaceae</taxon>
        <taxon>Streptomyces</taxon>
        <taxon>Streptomyces violaceusniger group</taxon>
    </lineage>
</organism>
<keyword evidence="3 8" id="KW-0663">Pyridoxal phosphate</keyword>
<dbReference type="InterPro" id="IPR000277">
    <property type="entry name" value="Cys/Met-Metab_PyrdxlP-dep_enz"/>
</dbReference>
<sequence>MNQDDRGLATRLLHGRGANPLGAVAAPIFDTASFAMADMAAHKRTVEDPSVHDYYSRVRNPTVAALESTLASIESAPRALAFASGMAAITTALLALGRRGGHFIASDQLFVNSREWLAHDLPDFGCEVTFVDLTDPTALEAAFRPTTRAVFFEEFTNPLLDVLDIEAIVAITHDHDALAVVDNTFATPVLIRPLELGADIVIHSATKYLAGHGRVLAGALAGSGPAMDAIAVMRRRLGTIITPHNAAAVMEGMSTLELRVDRASATALRLAELADAHDATSTVNYPGLPSAPAHELARRLTGGHRFGGMLSFALLRPERKAAVYDAFTRFIRATSLGDVVSLVDSVDDPNVLRLSVGIESADDLLVDLEKALDAAL</sequence>
<dbReference type="InterPro" id="IPR015422">
    <property type="entry name" value="PyrdxlP-dep_Trfase_small"/>
</dbReference>
<evidence type="ECO:0000256" key="8">
    <source>
        <dbReference type="PIRSR" id="PIRSR001434-2"/>
    </source>
</evidence>
<comment type="catalytic activity">
    <reaction evidence="7">
        <text>L-methionine + H2O = methanethiol + 2-oxobutanoate + NH4(+)</text>
        <dbReference type="Rhea" id="RHEA:23800"/>
        <dbReference type="ChEBI" id="CHEBI:15377"/>
        <dbReference type="ChEBI" id="CHEBI:16007"/>
        <dbReference type="ChEBI" id="CHEBI:16763"/>
        <dbReference type="ChEBI" id="CHEBI:28938"/>
        <dbReference type="ChEBI" id="CHEBI:57844"/>
        <dbReference type="EC" id="4.4.1.11"/>
    </reaction>
    <physiologicalReaction direction="left-to-right" evidence="7">
        <dbReference type="Rhea" id="RHEA:23801"/>
    </physiologicalReaction>
</comment>
<accession>A0A060ZK21</accession>
<reference evidence="11 12" key="2">
    <citation type="submission" date="2021-03" db="EMBL/GenBank/DDBJ databases">
        <title>Genomic Encyclopedia of Type Strains, Phase IV (KMG-IV): sequencing the most valuable type-strain genomes for metagenomic binning, comparative biology and taxonomic classification.</title>
        <authorList>
            <person name="Goeker M."/>
        </authorList>
    </citation>
    <scope>NUCLEOTIDE SEQUENCE [LARGE SCALE GENOMIC DNA]</scope>
    <source>
        <strain evidence="11 12">DSM 41954</strain>
    </source>
</reference>
<dbReference type="InterPro" id="IPR015421">
    <property type="entry name" value="PyrdxlP-dep_Trfase_major"/>
</dbReference>
<evidence type="ECO:0000256" key="3">
    <source>
        <dbReference type="ARBA" id="ARBA00022898"/>
    </source>
</evidence>
<evidence type="ECO:0000313" key="10">
    <source>
        <dbReference type="EMBL" id="CDR01687.1"/>
    </source>
</evidence>
<dbReference type="EC" id="4.4.1.2" evidence="4"/>
<comment type="catalytic activity">
    <reaction evidence="6">
        <text>L-homocysteine + H2O = 2-oxobutanoate + hydrogen sulfide + NH4(+) + H(+)</text>
        <dbReference type="Rhea" id="RHEA:14501"/>
        <dbReference type="ChEBI" id="CHEBI:15377"/>
        <dbReference type="ChEBI" id="CHEBI:15378"/>
        <dbReference type="ChEBI" id="CHEBI:16763"/>
        <dbReference type="ChEBI" id="CHEBI:28938"/>
        <dbReference type="ChEBI" id="CHEBI:29919"/>
        <dbReference type="ChEBI" id="CHEBI:58199"/>
        <dbReference type="EC" id="4.4.1.2"/>
    </reaction>
    <physiologicalReaction direction="left-to-right" evidence="6">
        <dbReference type="Rhea" id="RHEA:14502"/>
    </physiologicalReaction>
</comment>
<reference evidence="10" key="1">
    <citation type="submission" date="2014-05" db="EMBL/GenBank/DDBJ databases">
        <authorList>
            <person name="Horn Fabian"/>
        </authorList>
    </citation>
    <scope>NUCLEOTIDE SEQUENCE</scope>
</reference>
<gene>
    <name evidence="11" type="ORF">J2Z30_004379</name>
    <name evidence="10" type="ORF">SIRAN446</name>
</gene>
<dbReference type="HOGENOM" id="CLU_018986_2_0_11"/>
<dbReference type="GO" id="GO:0030170">
    <property type="term" value="F:pyridoxal phosphate binding"/>
    <property type="evidence" value="ECO:0007669"/>
    <property type="project" value="InterPro"/>
</dbReference>
<dbReference type="InterPro" id="IPR015424">
    <property type="entry name" value="PyrdxlP-dep_Trfase"/>
</dbReference>
<evidence type="ECO:0000256" key="6">
    <source>
        <dbReference type="ARBA" id="ARBA00048780"/>
    </source>
</evidence>
<evidence type="ECO:0000256" key="9">
    <source>
        <dbReference type="RuleBase" id="RU362118"/>
    </source>
</evidence>
<dbReference type="PROSITE" id="PS00868">
    <property type="entry name" value="CYS_MET_METAB_PP"/>
    <property type="match status" value="1"/>
</dbReference>
<keyword evidence="12" id="KW-1185">Reference proteome</keyword>
<dbReference type="FunFam" id="3.40.640.10:FF:000046">
    <property type="entry name" value="Cystathionine gamma-lyase"/>
    <property type="match status" value="1"/>
</dbReference>
<dbReference type="RefSeq" id="WP_044566729.1">
    <property type="nucleotide sequence ID" value="NZ_BAABDR010000078.1"/>
</dbReference>
<proteinExistence type="inferred from homology"/>
<evidence type="ECO:0000256" key="5">
    <source>
        <dbReference type="ARBA" id="ARBA00047199"/>
    </source>
</evidence>
<evidence type="ECO:0000256" key="4">
    <source>
        <dbReference type="ARBA" id="ARBA00047175"/>
    </source>
</evidence>
<name>A0A060ZK21_9ACTN</name>
<protein>
    <recommendedName>
        <fullName evidence="4">homocysteine desulfhydrase</fullName>
        <ecNumber evidence="4">4.4.1.2</ecNumber>
    </recommendedName>
    <alternativeName>
        <fullName evidence="5">Homocysteine desulfhydrase</fullName>
    </alternativeName>
</protein>
<dbReference type="SUPFAM" id="SSF53383">
    <property type="entry name" value="PLP-dependent transferases"/>
    <property type="match status" value="1"/>
</dbReference>
<evidence type="ECO:0000256" key="2">
    <source>
        <dbReference type="ARBA" id="ARBA00009077"/>
    </source>
</evidence>
<dbReference type="PIRSF" id="PIRSF001434">
    <property type="entry name" value="CGS"/>
    <property type="match status" value="1"/>
</dbReference>
<dbReference type="GO" id="GO:0005737">
    <property type="term" value="C:cytoplasm"/>
    <property type="evidence" value="ECO:0007669"/>
    <property type="project" value="TreeGrafter"/>
</dbReference>
<dbReference type="InterPro" id="IPR054542">
    <property type="entry name" value="Cys_met_metab_PP"/>
</dbReference>
<dbReference type="GO" id="GO:0019346">
    <property type="term" value="P:transsulfuration"/>
    <property type="evidence" value="ECO:0007669"/>
    <property type="project" value="InterPro"/>
</dbReference>
<dbReference type="PANTHER" id="PTHR11808">
    <property type="entry name" value="TRANS-SULFURATION ENZYME FAMILY MEMBER"/>
    <property type="match status" value="1"/>
</dbReference>
<dbReference type="AlphaFoldDB" id="A0A060ZK21"/>
<comment type="cofactor">
    <cofactor evidence="1 9">
        <name>pyridoxal 5'-phosphate</name>
        <dbReference type="ChEBI" id="CHEBI:597326"/>
    </cofactor>
</comment>
<dbReference type="GO" id="GO:0047982">
    <property type="term" value="F:homocysteine desulfhydrase activity"/>
    <property type="evidence" value="ECO:0007669"/>
    <property type="project" value="UniProtKB-EC"/>
</dbReference>
<dbReference type="Pfam" id="PF01053">
    <property type="entry name" value="Cys_Met_Meta_PP"/>
    <property type="match status" value="1"/>
</dbReference>
<evidence type="ECO:0000313" key="12">
    <source>
        <dbReference type="Proteomes" id="UP000756710"/>
    </source>
</evidence>
<dbReference type="EMBL" id="LK022848">
    <property type="protein sequence ID" value="CDR01687.1"/>
    <property type="molecule type" value="Genomic_DNA"/>
</dbReference>